<evidence type="ECO:0000259" key="4">
    <source>
        <dbReference type="PROSITE" id="PS51294"/>
    </source>
</evidence>
<evidence type="ECO:0008006" key="7">
    <source>
        <dbReference type="Google" id="ProtNLM"/>
    </source>
</evidence>
<feature type="domain" description="HTH myb-type" evidence="4">
    <location>
        <begin position="201"/>
        <end position="259"/>
    </location>
</feature>
<accession>A0A2A9NLY7</accession>
<feature type="region of interest" description="Disordered" evidence="2">
    <location>
        <begin position="68"/>
        <end position="121"/>
    </location>
</feature>
<evidence type="ECO:0000313" key="5">
    <source>
        <dbReference type="EMBL" id="PFH49277.1"/>
    </source>
</evidence>
<keyword evidence="6" id="KW-1185">Reference proteome</keyword>
<feature type="region of interest" description="Disordered" evidence="2">
    <location>
        <begin position="1"/>
        <end position="41"/>
    </location>
</feature>
<feature type="compositionally biased region" description="Polar residues" evidence="2">
    <location>
        <begin position="655"/>
        <end position="667"/>
    </location>
</feature>
<dbReference type="CDD" id="cd11660">
    <property type="entry name" value="SANT_TRF"/>
    <property type="match status" value="2"/>
</dbReference>
<evidence type="ECO:0000256" key="2">
    <source>
        <dbReference type="SAM" id="MobiDB-lite"/>
    </source>
</evidence>
<dbReference type="InterPro" id="IPR009057">
    <property type="entry name" value="Homeodomain-like_sf"/>
</dbReference>
<dbReference type="Gene3D" id="1.10.10.60">
    <property type="entry name" value="Homeodomain-like"/>
    <property type="match status" value="1"/>
</dbReference>
<feature type="domain" description="Myb-like" evidence="3">
    <location>
        <begin position="113"/>
        <end position="168"/>
    </location>
</feature>
<feature type="compositionally biased region" description="Low complexity" evidence="2">
    <location>
        <begin position="895"/>
        <end position="904"/>
    </location>
</feature>
<feature type="compositionally biased region" description="Low complexity" evidence="2">
    <location>
        <begin position="784"/>
        <end position="813"/>
    </location>
</feature>
<dbReference type="PROSITE" id="PS50090">
    <property type="entry name" value="MYB_LIKE"/>
    <property type="match status" value="2"/>
</dbReference>
<organism evidence="5 6">
    <name type="scientific">Amanita thiersii Skay4041</name>
    <dbReference type="NCBI Taxonomy" id="703135"/>
    <lineage>
        <taxon>Eukaryota</taxon>
        <taxon>Fungi</taxon>
        <taxon>Dikarya</taxon>
        <taxon>Basidiomycota</taxon>
        <taxon>Agaricomycotina</taxon>
        <taxon>Agaricomycetes</taxon>
        <taxon>Agaricomycetidae</taxon>
        <taxon>Agaricales</taxon>
        <taxon>Pluteineae</taxon>
        <taxon>Amanitaceae</taxon>
        <taxon>Amanita</taxon>
    </lineage>
</organism>
<feature type="region of interest" description="Disordered" evidence="2">
    <location>
        <begin position="187"/>
        <end position="212"/>
    </location>
</feature>
<dbReference type="Pfam" id="PF00249">
    <property type="entry name" value="Myb_DNA-binding"/>
    <property type="match status" value="2"/>
</dbReference>
<dbReference type="Gene3D" id="1.10.246.220">
    <property type="match status" value="1"/>
</dbReference>
<feature type="region of interest" description="Disordered" evidence="2">
    <location>
        <begin position="304"/>
        <end position="361"/>
    </location>
</feature>
<dbReference type="InterPro" id="IPR001005">
    <property type="entry name" value="SANT/Myb"/>
</dbReference>
<feature type="compositionally biased region" description="Low complexity" evidence="2">
    <location>
        <begin position="1"/>
        <end position="40"/>
    </location>
</feature>
<sequence length="977" mass="105318">SPSSSSSTVPSASTFSFKAPFPAVPSSSSSPASSSLVSSATLKHRRVSLALPSSPRVVQPWSFRDDTTLDSLSQQQQHRSSGSASPEKRGKMRRISAATPTDDDEHLIPPPVQEKKPRKKWSKEETQMLVSGCQRHGVGNWKTILSDPDLKFDDRSPVDLKDRFRTYFPDAYKQHYPNARTHLSSKVRSTLPDGTPLFEKTRSKKRRPFTEEEDRALKAGYEKHGTVWAAIVKDPVFQEQNRRSTDLRDRFRNAFPDLYQAAGYKPRNSARKKLNNHQQTQHQQTGTGALAKVPLRAATDDQLALSSTGPVRSRRRAHTNQGLLRGGTKSVPQSTACSEDEDSSAGEEESGSVFKHPPTPVLVDNVSTGTAAKNDKNQKLSMLSPFESTFVDDDDEMEMVTIDPLTEPLFLPPPSHIWSSPSVEMSSGSQHTWSTSETSPASSHISTDFLMNSSTNSPPSSAAGNSSGMIGNSAWGTQDWFSPNPRLDPSGGAESSSSSSSFLDSNSGPFPSSPFSFLQNHHHLSQGVMDRYDLFPVSLTAASLGGGSWLHDYSSEAGACDTHSTFSDEMFPPPSGFRGFTHHSNYAGDLIFGARTHQPPLDGLGLSGMSAAAHAAQTNGIHPMQLHTPSLPGIDEIELAGITLNDRPETPAPPSQTSTSKAQIQSHTVDDVDLEDHATPPATPLIHSYPLDAPRGSRPHPSSPMFSGRGSGSGLHARSISVPPSEARSITYTDDSRTSVVHHYLVHDGVASPMISRASRPGIPPHSRPQSNTQLHLQNNTRHTSLSSTPPSGCSSNGTNSANFSPHLLSSVISPPPSSGSLMMDRPSIIQAPMNNHTNNTVGNGSAADPYDLPFLDLHYYGISGSNHSTGNGLGWVSAAGMLFDEPHGEPGSPPVTHTSSPSTEMRPPGSTDPPRQYAVNSKADRLTGKTALSGTMTATTARNHQRGQSVASVCPQDLVLRRDRVDNKRKRASWDG</sequence>
<evidence type="ECO:0000313" key="6">
    <source>
        <dbReference type="Proteomes" id="UP000242287"/>
    </source>
</evidence>
<dbReference type="Proteomes" id="UP000242287">
    <property type="component" value="Unassembled WGS sequence"/>
</dbReference>
<feature type="region of interest" description="Disordered" evidence="2">
    <location>
        <begin position="645"/>
        <end position="722"/>
    </location>
</feature>
<dbReference type="PANTHER" id="PTHR46734">
    <property type="entry name" value="TELOMERIC REPEAT-BINDING FACTOR 1 TERF1"/>
    <property type="match status" value="1"/>
</dbReference>
<dbReference type="PANTHER" id="PTHR46734:SF1">
    <property type="entry name" value="TELOMERIC REPEAT-BINDING FACTOR 1"/>
    <property type="match status" value="1"/>
</dbReference>
<proteinExistence type="predicted"/>
<feature type="compositionally biased region" description="Polar residues" evidence="2">
    <location>
        <begin position="420"/>
        <end position="452"/>
    </location>
</feature>
<feature type="non-terminal residue" evidence="5">
    <location>
        <position position="1"/>
    </location>
</feature>
<evidence type="ECO:0000256" key="1">
    <source>
        <dbReference type="ARBA" id="ARBA00023242"/>
    </source>
</evidence>
<keyword evidence="1" id="KW-0539">Nucleus</keyword>
<feature type="compositionally biased region" description="Low complexity" evidence="2">
    <location>
        <begin position="490"/>
        <end position="505"/>
    </location>
</feature>
<feature type="compositionally biased region" description="Low complexity" evidence="2">
    <location>
        <begin position="453"/>
        <end position="468"/>
    </location>
</feature>
<dbReference type="SMART" id="SM00717">
    <property type="entry name" value="SANT"/>
    <property type="match status" value="2"/>
</dbReference>
<protein>
    <recommendedName>
        <fullName evidence="7">Myb-like domain-containing protein</fullName>
    </recommendedName>
</protein>
<dbReference type="InterPro" id="IPR052450">
    <property type="entry name" value="TRBD-Containing_Protein"/>
</dbReference>
<dbReference type="STRING" id="703135.A0A2A9NLY7"/>
<feature type="domain" description="HTH myb-type" evidence="4">
    <location>
        <begin position="113"/>
        <end position="172"/>
    </location>
</feature>
<feature type="region of interest" description="Disordered" evidence="2">
    <location>
        <begin position="780"/>
        <end position="825"/>
    </location>
</feature>
<name>A0A2A9NLY7_9AGAR</name>
<evidence type="ECO:0000259" key="3">
    <source>
        <dbReference type="PROSITE" id="PS50090"/>
    </source>
</evidence>
<feature type="domain" description="Myb-like" evidence="3">
    <location>
        <begin position="201"/>
        <end position="255"/>
    </location>
</feature>
<feature type="region of interest" description="Disordered" evidence="2">
    <location>
        <begin position="420"/>
        <end position="505"/>
    </location>
</feature>
<gene>
    <name evidence="5" type="ORF">AMATHDRAFT_127044</name>
</gene>
<feature type="compositionally biased region" description="Polar residues" evidence="2">
    <location>
        <begin position="69"/>
        <end position="84"/>
    </location>
</feature>
<feature type="compositionally biased region" description="Polar residues" evidence="2">
    <location>
        <begin position="931"/>
        <end position="952"/>
    </location>
</feature>
<dbReference type="InterPro" id="IPR017930">
    <property type="entry name" value="Myb_dom"/>
</dbReference>
<dbReference type="PROSITE" id="PS51294">
    <property type="entry name" value="HTH_MYB"/>
    <property type="match status" value="2"/>
</dbReference>
<reference evidence="5 6" key="1">
    <citation type="submission" date="2014-02" db="EMBL/GenBank/DDBJ databases">
        <title>Transposable element dynamics among asymbiotic and ectomycorrhizal Amanita fungi.</title>
        <authorList>
            <consortium name="DOE Joint Genome Institute"/>
            <person name="Hess J."/>
            <person name="Skrede I."/>
            <person name="Wolfe B."/>
            <person name="LaButti K."/>
            <person name="Ohm R.A."/>
            <person name="Grigoriev I.V."/>
            <person name="Pringle A."/>
        </authorList>
    </citation>
    <scope>NUCLEOTIDE SEQUENCE [LARGE SCALE GENOMIC DNA]</scope>
    <source>
        <strain evidence="5 6">SKay4041</strain>
    </source>
</reference>
<feature type="compositionally biased region" description="Acidic residues" evidence="2">
    <location>
        <begin position="338"/>
        <end position="350"/>
    </location>
</feature>
<feature type="non-terminal residue" evidence="5">
    <location>
        <position position="977"/>
    </location>
</feature>
<dbReference type="OrthoDB" id="608866at2759"/>
<dbReference type="SUPFAM" id="SSF46689">
    <property type="entry name" value="Homeodomain-like"/>
    <property type="match status" value="2"/>
</dbReference>
<feature type="region of interest" description="Disordered" evidence="2">
    <location>
        <begin position="885"/>
        <end position="954"/>
    </location>
</feature>
<dbReference type="AlphaFoldDB" id="A0A2A9NLY7"/>
<dbReference type="EMBL" id="KZ302034">
    <property type="protein sequence ID" value="PFH49277.1"/>
    <property type="molecule type" value="Genomic_DNA"/>
</dbReference>